<feature type="repeat" description="PPR" evidence="2">
    <location>
        <begin position="166"/>
        <end position="200"/>
    </location>
</feature>
<evidence type="ECO:0008006" key="5">
    <source>
        <dbReference type="Google" id="ProtNLM"/>
    </source>
</evidence>
<keyword evidence="1" id="KW-0677">Repeat</keyword>
<dbReference type="PANTHER" id="PTHR47926">
    <property type="entry name" value="PENTATRICOPEPTIDE REPEAT-CONTAINING PROTEIN"/>
    <property type="match status" value="1"/>
</dbReference>
<dbReference type="EMBL" id="CM010720">
    <property type="protein sequence ID" value="RZC65969.1"/>
    <property type="molecule type" value="Genomic_DNA"/>
</dbReference>
<protein>
    <recommendedName>
        <fullName evidence="5">Pentacotripeptide-repeat region of PRORP domain-containing protein</fullName>
    </recommendedName>
</protein>
<dbReference type="PROSITE" id="PS51375">
    <property type="entry name" value="PPR"/>
    <property type="match status" value="2"/>
</dbReference>
<gene>
    <name evidence="3" type="ORF">C5167_009668</name>
</gene>
<dbReference type="GO" id="GO:0003723">
    <property type="term" value="F:RNA binding"/>
    <property type="evidence" value="ECO:0007669"/>
    <property type="project" value="InterPro"/>
</dbReference>
<dbReference type="AlphaFoldDB" id="A0A4Y7K206"/>
<dbReference type="Gene3D" id="1.25.40.10">
    <property type="entry name" value="Tetratricopeptide repeat domain"/>
    <property type="match status" value="3"/>
</dbReference>
<sequence>MTLLLSRLRYFSHSRLSVVKFLLFRPRFLNTNTSLCSSHDQLISKKLNCKNEEQPQDLNCHVNDFCSKFVSSDIYDNNSMISELGRGGKAQEARNVFDKMPYKDNVSYASMITVYLKNGDLGNAEKKIVPEAEASVVVNSAMIDAYAKACRMEEACRIFDEMPERNVYSWTSLISGYIRIGQIDEARRLFDQMSDKSAVTWTTMILGYARSGLIMESRELFDQMPEKNVVAWILL</sequence>
<evidence type="ECO:0000256" key="1">
    <source>
        <dbReference type="ARBA" id="ARBA00022737"/>
    </source>
</evidence>
<dbReference type="OMA" id="YHRIPER"/>
<organism evidence="3 4">
    <name type="scientific">Papaver somniferum</name>
    <name type="common">Opium poppy</name>
    <dbReference type="NCBI Taxonomy" id="3469"/>
    <lineage>
        <taxon>Eukaryota</taxon>
        <taxon>Viridiplantae</taxon>
        <taxon>Streptophyta</taxon>
        <taxon>Embryophyta</taxon>
        <taxon>Tracheophyta</taxon>
        <taxon>Spermatophyta</taxon>
        <taxon>Magnoliopsida</taxon>
        <taxon>Ranunculales</taxon>
        <taxon>Papaveraceae</taxon>
        <taxon>Papaveroideae</taxon>
        <taxon>Papaver</taxon>
    </lineage>
</organism>
<feature type="repeat" description="PPR" evidence="2">
    <location>
        <begin position="135"/>
        <end position="165"/>
    </location>
</feature>
<reference evidence="3 4" key="1">
    <citation type="journal article" date="2018" name="Science">
        <title>The opium poppy genome and morphinan production.</title>
        <authorList>
            <person name="Guo L."/>
            <person name="Winzer T."/>
            <person name="Yang X."/>
            <person name="Li Y."/>
            <person name="Ning Z."/>
            <person name="He Z."/>
            <person name="Teodor R."/>
            <person name="Lu Y."/>
            <person name="Bowser T.A."/>
            <person name="Graham I.A."/>
            <person name="Ye K."/>
        </authorList>
    </citation>
    <scope>NUCLEOTIDE SEQUENCE [LARGE SCALE GENOMIC DNA]</scope>
    <source>
        <strain evidence="4">cv. HN1</strain>
        <tissue evidence="3">Leaves</tissue>
    </source>
</reference>
<dbReference type="Gramene" id="RZC65969">
    <property type="protein sequence ID" value="RZC65969"/>
    <property type="gene ID" value="C5167_009668"/>
</dbReference>
<dbReference type="InterPro" id="IPR002885">
    <property type="entry name" value="PPR_rpt"/>
</dbReference>
<dbReference type="InterPro" id="IPR046960">
    <property type="entry name" value="PPR_At4g14850-like_plant"/>
</dbReference>
<dbReference type="NCBIfam" id="TIGR00756">
    <property type="entry name" value="PPR"/>
    <property type="match status" value="3"/>
</dbReference>
<dbReference type="GO" id="GO:0009451">
    <property type="term" value="P:RNA modification"/>
    <property type="evidence" value="ECO:0007669"/>
    <property type="project" value="InterPro"/>
</dbReference>
<evidence type="ECO:0000313" key="3">
    <source>
        <dbReference type="EMBL" id="RZC65969.1"/>
    </source>
</evidence>
<proteinExistence type="predicted"/>
<evidence type="ECO:0000256" key="2">
    <source>
        <dbReference type="PROSITE-ProRule" id="PRU00708"/>
    </source>
</evidence>
<dbReference type="Pfam" id="PF01535">
    <property type="entry name" value="PPR"/>
    <property type="match status" value="5"/>
</dbReference>
<evidence type="ECO:0000313" key="4">
    <source>
        <dbReference type="Proteomes" id="UP000316621"/>
    </source>
</evidence>
<keyword evidence="4" id="KW-1185">Reference proteome</keyword>
<name>A0A4Y7K206_PAPSO</name>
<dbReference type="Proteomes" id="UP000316621">
    <property type="component" value="Chromosome 6"/>
</dbReference>
<accession>A0A4Y7K206</accession>
<dbReference type="InterPro" id="IPR011990">
    <property type="entry name" value="TPR-like_helical_dom_sf"/>
</dbReference>
<dbReference type="STRING" id="3469.A0A4Y7K206"/>